<dbReference type="RefSeq" id="WP_138387146.1">
    <property type="nucleotide sequence ID" value="NZ_CP054021.1"/>
</dbReference>
<sequence length="174" mass="18952">MSREAFYQLTAEDANVLMSMLERQGDRPGPFAAVLREKFNRSRVFSREDIPANVVTIDTELVYTINGVRAGPHVLVHKPAGGLPRLALSVCSMRGLALLGLAVGAKTEIPGNDGEFEVLTVESVVFQPEAETRLKEDGRQAAELIDEAPQVVDFRPRPRKIVISDDDDPGPSAA</sequence>
<keyword evidence="1" id="KW-0251">Elongation factor</keyword>
<gene>
    <name evidence="1" type="ORF">FFM53_021490</name>
</gene>
<dbReference type="Gene3D" id="3.10.50.30">
    <property type="entry name" value="Transcription elongation factor, GreA/GreB, C-terminal domain"/>
    <property type="match status" value="1"/>
</dbReference>
<dbReference type="InterPro" id="IPR036953">
    <property type="entry name" value="GreA/GreB_C_sf"/>
</dbReference>
<organism evidence="1 2">
    <name type="scientific">Rhizobium indicum</name>
    <dbReference type="NCBI Taxonomy" id="2583231"/>
    <lineage>
        <taxon>Bacteria</taxon>
        <taxon>Pseudomonadati</taxon>
        <taxon>Pseudomonadota</taxon>
        <taxon>Alphaproteobacteria</taxon>
        <taxon>Hyphomicrobiales</taxon>
        <taxon>Rhizobiaceae</taxon>
        <taxon>Rhizobium/Agrobacterium group</taxon>
        <taxon>Rhizobium</taxon>
    </lineage>
</organism>
<proteinExistence type="predicted"/>
<evidence type="ECO:0000313" key="1">
    <source>
        <dbReference type="EMBL" id="QKK18869.1"/>
    </source>
</evidence>
<keyword evidence="1" id="KW-0648">Protein biosynthesis</keyword>
<dbReference type="Proteomes" id="UP000305673">
    <property type="component" value="Chromosome"/>
</dbReference>
<reference evidence="1 2" key="1">
    <citation type="submission" date="2020-05" db="EMBL/GenBank/DDBJ databases">
        <title>Genome sequences of pea root nodulating Rhizobium spp.</title>
        <authorList>
            <person name="Rahi P."/>
        </authorList>
    </citation>
    <scope>NUCLEOTIDE SEQUENCE [LARGE SCALE GENOMIC DNA]</scope>
    <source>
        <strain evidence="2">JKLM 12A2</strain>
    </source>
</reference>
<keyword evidence="2" id="KW-1185">Reference proteome</keyword>
<protein>
    <submittedName>
        <fullName evidence="1">Transcription elongation factor GreAB</fullName>
    </submittedName>
</protein>
<name>A0ABX6PJY4_9HYPH</name>
<dbReference type="EMBL" id="CP054021">
    <property type="protein sequence ID" value="QKK18869.1"/>
    <property type="molecule type" value="Genomic_DNA"/>
</dbReference>
<dbReference type="GO" id="GO:0003746">
    <property type="term" value="F:translation elongation factor activity"/>
    <property type="evidence" value="ECO:0007669"/>
    <property type="project" value="UniProtKB-KW"/>
</dbReference>
<evidence type="ECO:0000313" key="2">
    <source>
        <dbReference type="Proteomes" id="UP000305673"/>
    </source>
</evidence>
<accession>A0ABX6PJY4</accession>